<dbReference type="Gene3D" id="2.120.10.30">
    <property type="entry name" value="TolB, C-terminal domain"/>
    <property type="match status" value="1"/>
</dbReference>
<evidence type="ECO:0000256" key="1">
    <source>
        <dbReference type="ARBA" id="ARBA00008853"/>
    </source>
</evidence>
<accession>A0A7R9L4Z6</accession>
<dbReference type="InterPro" id="IPR011042">
    <property type="entry name" value="6-blade_b-propeller_TolB-like"/>
</dbReference>
<dbReference type="AlphaFoldDB" id="A0A7R9L4Z6"/>
<dbReference type="OrthoDB" id="423498at2759"/>
<dbReference type="Pfam" id="PF08450">
    <property type="entry name" value="SGL"/>
    <property type="match status" value="1"/>
</dbReference>
<dbReference type="SUPFAM" id="SSF63829">
    <property type="entry name" value="Calcium-dependent phosphotriesterase"/>
    <property type="match status" value="1"/>
</dbReference>
<dbReference type="EMBL" id="CAJPIZ010013996">
    <property type="protein sequence ID" value="CAG2114541.1"/>
    <property type="molecule type" value="Genomic_DNA"/>
</dbReference>
<proteinExistence type="inferred from homology"/>
<dbReference type="Proteomes" id="UP000759131">
    <property type="component" value="Unassembled WGS sequence"/>
</dbReference>
<feature type="binding site" evidence="2">
    <location>
        <position position="128"/>
    </location>
    <ligand>
        <name>substrate</name>
    </ligand>
</feature>
<feature type="region of interest" description="Disordered" evidence="3">
    <location>
        <begin position="1"/>
        <end position="21"/>
    </location>
</feature>
<comment type="cofactor">
    <cofactor evidence="2">
        <name>Zn(2+)</name>
        <dbReference type="ChEBI" id="CHEBI:29105"/>
    </cofactor>
    <text evidence="2">Binds 1 divalent metal cation per subunit.</text>
</comment>
<feature type="binding site" evidence="2">
    <location>
        <position position="110"/>
    </location>
    <ligand>
        <name>substrate</name>
    </ligand>
</feature>
<dbReference type="GO" id="GO:0004341">
    <property type="term" value="F:gluconolactonase activity"/>
    <property type="evidence" value="ECO:0007669"/>
    <property type="project" value="TreeGrafter"/>
</dbReference>
<evidence type="ECO:0000313" key="5">
    <source>
        <dbReference type="EMBL" id="CAD7634111.1"/>
    </source>
</evidence>
<dbReference type="GO" id="GO:0019853">
    <property type="term" value="P:L-ascorbic acid biosynthetic process"/>
    <property type="evidence" value="ECO:0007669"/>
    <property type="project" value="TreeGrafter"/>
</dbReference>
<dbReference type="PRINTS" id="PR01790">
    <property type="entry name" value="SMP30FAMILY"/>
</dbReference>
<evidence type="ECO:0000313" key="6">
    <source>
        <dbReference type="Proteomes" id="UP000759131"/>
    </source>
</evidence>
<keyword evidence="2" id="KW-0479">Metal-binding</keyword>
<dbReference type="GO" id="GO:0005509">
    <property type="term" value="F:calcium ion binding"/>
    <property type="evidence" value="ECO:0007669"/>
    <property type="project" value="TreeGrafter"/>
</dbReference>
<feature type="binding site" evidence="2">
    <location>
        <position position="161"/>
    </location>
    <ligand>
        <name>a divalent metal cation</name>
        <dbReference type="ChEBI" id="CHEBI:60240"/>
    </ligand>
</feature>
<keyword evidence="2" id="KW-0862">Zinc</keyword>
<name>A0A7R9L4Z6_9ACAR</name>
<evidence type="ECO:0000256" key="2">
    <source>
        <dbReference type="PIRSR" id="PIRSR605511-2"/>
    </source>
</evidence>
<feature type="binding site" evidence="2">
    <location>
        <position position="18"/>
    </location>
    <ligand>
        <name>a divalent metal cation</name>
        <dbReference type="ChEBI" id="CHEBI:60240"/>
    </ligand>
</feature>
<dbReference type="PANTHER" id="PTHR10907">
    <property type="entry name" value="REGUCALCIN"/>
    <property type="match status" value="1"/>
</dbReference>
<gene>
    <name evidence="5" type="ORF">OSB1V03_LOCUS14507</name>
</gene>
<dbReference type="InterPro" id="IPR013658">
    <property type="entry name" value="SGL"/>
</dbReference>
<reference evidence="5" key="1">
    <citation type="submission" date="2020-11" db="EMBL/GenBank/DDBJ databases">
        <authorList>
            <person name="Tran Van P."/>
        </authorList>
    </citation>
    <scope>NUCLEOTIDE SEQUENCE</scope>
</reference>
<protein>
    <recommendedName>
        <fullName evidence="4">SMP-30/Gluconolactonase/LRE-like region domain-containing protein</fullName>
    </recommendedName>
</protein>
<feature type="domain" description="SMP-30/Gluconolactonase/LRE-like region" evidence="4">
    <location>
        <begin position="16"/>
        <end position="275"/>
    </location>
</feature>
<dbReference type="PANTHER" id="PTHR10907:SF66">
    <property type="entry name" value="MIP34848P1-RELATED"/>
    <property type="match status" value="1"/>
</dbReference>
<keyword evidence="6" id="KW-1185">Reference proteome</keyword>
<comment type="similarity">
    <text evidence="1">Belongs to the SMP-30/CGR1 family.</text>
</comment>
<evidence type="ECO:0000256" key="3">
    <source>
        <dbReference type="SAM" id="MobiDB-lite"/>
    </source>
</evidence>
<dbReference type="EMBL" id="OC868571">
    <property type="protein sequence ID" value="CAD7634111.1"/>
    <property type="molecule type" value="Genomic_DNA"/>
</dbReference>
<organism evidence="5">
    <name type="scientific">Medioppia subpectinata</name>
    <dbReference type="NCBI Taxonomy" id="1979941"/>
    <lineage>
        <taxon>Eukaryota</taxon>
        <taxon>Metazoa</taxon>
        <taxon>Ecdysozoa</taxon>
        <taxon>Arthropoda</taxon>
        <taxon>Chelicerata</taxon>
        <taxon>Arachnida</taxon>
        <taxon>Acari</taxon>
        <taxon>Acariformes</taxon>
        <taxon>Sarcoptiformes</taxon>
        <taxon>Oribatida</taxon>
        <taxon>Brachypylina</taxon>
        <taxon>Oppioidea</taxon>
        <taxon>Oppiidae</taxon>
        <taxon>Medioppia</taxon>
    </lineage>
</organism>
<dbReference type="InterPro" id="IPR005511">
    <property type="entry name" value="SMP-30"/>
</dbReference>
<sequence>MSSFHVQPVSEEPVDWGESPHWDESRQRLSYVDCFAKTIHQIDPESGKCDRFSIVSATNRSTPMTTMAVPGTGQCEPAYLITLGNSIAKYSPDSGDILKLADIESGSYFNNGKCDPRGRLWVGSFTGEPGNPVTMVRGGGNLYEFSNGTLSTKFTGLSIPNGITWSADGRKMFVVDTMERTINCFDIDQESATIGKKKAFFSSNQDFSFKGTEIPYGITTDIRGNLWLAVYYGAKILNIDCNTAKVINKIDLSAHMVTSACFGGIEMNELFVTSSYRGLPTQQISAQQAGHTFKVTCFRDNSFKGSASSPFTHF</sequence>
<evidence type="ECO:0000259" key="4">
    <source>
        <dbReference type="Pfam" id="PF08450"/>
    </source>
</evidence>